<dbReference type="AlphaFoldDB" id="A0A840IVS6"/>
<keyword evidence="11" id="KW-1185">Reference proteome</keyword>
<feature type="domain" description="4Fe-4S ferredoxin-type" evidence="9">
    <location>
        <begin position="7"/>
        <end position="35"/>
    </location>
</feature>
<evidence type="ECO:0000256" key="5">
    <source>
        <dbReference type="ARBA" id="ARBA00023004"/>
    </source>
</evidence>
<dbReference type="Gene3D" id="3.30.70.20">
    <property type="match status" value="1"/>
</dbReference>
<evidence type="ECO:0000256" key="2">
    <source>
        <dbReference type="ARBA" id="ARBA00022448"/>
    </source>
</evidence>
<proteinExistence type="predicted"/>
<reference evidence="10 11" key="1">
    <citation type="submission" date="2020-08" db="EMBL/GenBank/DDBJ databases">
        <title>Sequencing the genomes of 1000 actinobacteria strains.</title>
        <authorList>
            <person name="Klenk H.-P."/>
        </authorList>
    </citation>
    <scope>NUCLEOTIDE SEQUENCE [LARGE SCALE GENOMIC DNA]</scope>
    <source>
        <strain evidence="10 11">DSM 45859</strain>
    </source>
</reference>
<gene>
    <name evidence="10" type="ORF">BJY18_003338</name>
</gene>
<keyword evidence="4 8" id="KW-0249">Electron transport</keyword>
<keyword evidence="6 8" id="KW-0411">Iron-sulfur</keyword>
<keyword evidence="3 8" id="KW-0479">Metal-binding</keyword>
<dbReference type="PANTHER" id="PTHR36923">
    <property type="entry name" value="FERREDOXIN"/>
    <property type="match status" value="1"/>
</dbReference>
<dbReference type="SUPFAM" id="SSF54862">
    <property type="entry name" value="4Fe-4S ferredoxins"/>
    <property type="match status" value="1"/>
</dbReference>
<evidence type="ECO:0000256" key="8">
    <source>
        <dbReference type="RuleBase" id="RU368020"/>
    </source>
</evidence>
<protein>
    <recommendedName>
        <fullName evidence="8">Ferredoxin</fullName>
    </recommendedName>
</protein>
<dbReference type="GO" id="GO:0009055">
    <property type="term" value="F:electron transfer activity"/>
    <property type="evidence" value="ECO:0007669"/>
    <property type="project" value="UniProtKB-UniRule"/>
</dbReference>
<dbReference type="PROSITE" id="PS51379">
    <property type="entry name" value="4FE4S_FER_2"/>
    <property type="match status" value="1"/>
</dbReference>
<accession>A0A840IVS6</accession>
<keyword evidence="7" id="KW-0003">3Fe-4S</keyword>
<name>A0A840IVS6_9PSEU</name>
<dbReference type="Pfam" id="PF13370">
    <property type="entry name" value="Fer4_13"/>
    <property type="match status" value="1"/>
</dbReference>
<evidence type="ECO:0000256" key="7">
    <source>
        <dbReference type="ARBA" id="ARBA00023291"/>
    </source>
</evidence>
<keyword evidence="2 8" id="KW-0813">Transport</keyword>
<dbReference type="Proteomes" id="UP000581769">
    <property type="component" value="Unassembled WGS sequence"/>
</dbReference>
<evidence type="ECO:0000256" key="6">
    <source>
        <dbReference type="ARBA" id="ARBA00023014"/>
    </source>
</evidence>
<dbReference type="InterPro" id="IPR051269">
    <property type="entry name" value="Fe-S_cluster_ET"/>
</dbReference>
<dbReference type="GO" id="GO:0051538">
    <property type="term" value="F:3 iron, 4 sulfur cluster binding"/>
    <property type="evidence" value="ECO:0007669"/>
    <property type="project" value="UniProtKB-KW"/>
</dbReference>
<dbReference type="EMBL" id="JACHMG010000001">
    <property type="protein sequence ID" value="MBB4685853.1"/>
    <property type="molecule type" value="Genomic_DNA"/>
</dbReference>
<dbReference type="InterPro" id="IPR001080">
    <property type="entry name" value="3Fe4S_ferredoxin"/>
</dbReference>
<dbReference type="PANTHER" id="PTHR36923:SF3">
    <property type="entry name" value="FERREDOXIN"/>
    <property type="match status" value="1"/>
</dbReference>
<evidence type="ECO:0000313" key="10">
    <source>
        <dbReference type="EMBL" id="MBB4685853.1"/>
    </source>
</evidence>
<comment type="cofactor">
    <cofactor evidence="1">
        <name>[3Fe-4S] cluster</name>
        <dbReference type="ChEBI" id="CHEBI:21137"/>
    </cofactor>
</comment>
<evidence type="ECO:0000256" key="3">
    <source>
        <dbReference type="ARBA" id="ARBA00022723"/>
    </source>
</evidence>
<organism evidence="10 11">
    <name type="scientific">Amycolatopsis jiangsuensis</name>
    <dbReference type="NCBI Taxonomy" id="1181879"/>
    <lineage>
        <taxon>Bacteria</taxon>
        <taxon>Bacillati</taxon>
        <taxon>Actinomycetota</taxon>
        <taxon>Actinomycetes</taxon>
        <taxon>Pseudonocardiales</taxon>
        <taxon>Pseudonocardiaceae</taxon>
        <taxon>Amycolatopsis</taxon>
    </lineage>
</organism>
<evidence type="ECO:0000313" key="11">
    <source>
        <dbReference type="Proteomes" id="UP000581769"/>
    </source>
</evidence>
<keyword evidence="5 8" id="KW-0408">Iron</keyword>
<comment type="caution">
    <text evidence="10">The sequence shown here is derived from an EMBL/GenBank/DDBJ whole genome shotgun (WGS) entry which is preliminary data.</text>
</comment>
<sequence>MNGGNEMKVVVDQARCVGAGQCVLVAPEVFDQREEDGIVVLLDENPPADLHEQVREAAQVCPALAIELEG</sequence>
<evidence type="ECO:0000256" key="1">
    <source>
        <dbReference type="ARBA" id="ARBA00001927"/>
    </source>
</evidence>
<evidence type="ECO:0000259" key="9">
    <source>
        <dbReference type="PROSITE" id="PS51379"/>
    </source>
</evidence>
<evidence type="ECO:0000256" key="4">
    <source>
        <dbReference type="ARBA" id="ARBA00022982"/>
    </source>
</evidence>
<dbReference type="PRINTS" id="PR00352">
    <property type="entry name" value="3FE4SFRDOXIN"/>
</dbReference>
<comment type="function">
    <text evidence="8">Ferredoxins are iron-sulfur proteins that transfer electrons in a wide variety of metabolic reactions.</text>
</comment>
<dbReference type="GO" id="GO:0005506">
    <property type="term" value="F:iron ion binding"/>
    <property type="evidence" value="ECO:0007669"/>
    <property type="project" value="UniProtKB-UniRule"/>
</dbReference>
<dbReference type="InterPro" id="IPR017896">
    <property type="entry name" value="4Fe4S_Fe-S-bd"/>
</dbReference>